<dbReference type="InterPro" id="IPR033341">
    <property type="entry name" value="SKA3"/>
</dbReference>
<dbReference type="GeneTree" id="ENSGT00500000045005"/>
<dbReference type="GO" id="GO:0000278">
    <property type="term" value="P:mitotic cell cycle"/>
    <property type="evidence" value="ECO:0007669"/>
    <property type="project" value="TreeGrafter"/>
</dbReference>
<evidence type="ECO:0000256" key="1">
    <source>
        <dbReference type="ARBA" id="ARBA00004186"/>
    </source>
</evidence>
<reference evidence="14" key="1">
    <citation type="submission" date="2025-08" db="UniProtKB">
        <authorList>
            <consortium name="Ensembl"/>
        </authorList>
    </citation>
    <scope>IDENTIFICATION</scope>
</reference>
<evidence type="ECO:0000313" key="14">
    <source>
        <dbReference type="Ensembl" id="ENSCCRP00000101954.1"/>
    </source>
</evidence>
<comment type="subcellular location">
    <subcellularLocation>
        <location evidence="2">Chromosome</location>
        <location evidence="2">Centromere</location>
        <location evidence="2">Kinetochore</location>
    </subcellularLocation>
    <subcellularLocation>
        <location evidence="1">Cytoplasm</location>
        <location evidence="1">Cytoskeleton</location>
        <location evidence="1">Spindle</location>
    </subcellularLocation>
</comment>
<feature type="compositionally biased region" description="Basic and acidic residues" evidence="13">
    <location>
        <begin position="309"/>
        <end position="318"/>
    </location>
</feature>
<sequence>MCSRQYLHCFCYCDHLLVIVHFPYKLESPKQLTLIVYMAVEKRITSWKTGGALRMNPSERFFAKLRKLTVYLETESNSLLHASQNPQDDDEDEESGAQALYQLHSEVRTLKREVQNQVATHDAASTEMRNFVRRCLVLKQRTTEDIDRLKKHYEKYGYRPRTARQGNTEMNGTKDAERLDAGDEDEAMGQGICEEAQQPETPEKMQPPVDQLRTPKLSDFGLSALQFQRVLGEAEPPHSAAPVPAVALSPPPFVMNMHPPQPKTPKCSLRMEEDAPTPRLEDFGISEYTTCWNNDFTMDLFNKKPPKTNSERTEDGQKPSHVFPTLSSGPNKGVANESLESPEPPVFCTPGFKIEKHCVPSSPPLKRKNDLDSPPRPNNCPSTPELPAFETPFVSKLIKKNDGQGEIDRHRASQEGSFPLADLSNTNRAPSFDAPEMPKLLRYEDEAIPEMPSLQSLLGRSIAFKTASSDASGMKMGADHMLDLKQTPVPMHENQDWCLATPKVRVKFPAEPCTPEMPDISSVTQDILKLVTQCKS</sequence>
<keyword evidence="8" id="KW-0498">Mitosis</keyword>
<keyword evidence="11" id="KW-0131">Cell cycle</keyword>
<name>A0A9J7X3T6_CYPCA</name>
<evidence type="ECO:0000256" key="9">
    <source>
        <dbReference type="ARBA" id="ARBA00022838"/>
    </source>
</evidence>
<evidence type="ECO:0000256" key="3">
    <source>
        <dbReference type="ARBA" id="ARBA00007716"/>
    </source>
</evidence>
<proteinExistence type="inferred from homology"/>
<keyword evidence="6" id="KW-0132">Cell division</keyword>
<feature type="region of interest" description="Disordered" evidence="13">
    <location>
        <begin position="302"/>
        <end position="342"/>
    </location>
</feature>
<keyword evidence="9" id="KW-0995">Kinetochore</keyword>
<evidence type="ECO:0000256" key="4">
    <source>
        <dbReference type="ARBA" id="ARBA00022454"/>
    </source>
</evidence>
<evidence type="ECO:0000256" key="7">
    <source>
        <dbReference type="ARBA" id="ARBA00022701"/>
    </source>
</evidence>
<evidence type="ECO:0000256" key="10">
    <source>
        <dbReference type="ARBA" id="ARBA00023212"/>
    </source>
</evidence>
<evidence type="ECO:0000256" key="13">
    <source>
        <dbReference type="SAM" id="MobiDB-lite"/>
    </source>
</evidence>
<dbReference type="PANTHER" id="PTHR48118">
    <property type="entry name" value="SPINDLE AND KINETOCHORE-ASSOCIATED PROTEIN 3"/>
    <property type="match status" value="1"/>
</dbReference>
<evidence type="ECO:0000313" key="15">
    <source>
        <dbReference type="Proteomes" id="UP001108240"/>
    </source>
</evidence>
<evidence type="ECO:0000256" key="8">
    <source>
        <dbReference type="ARBA" id="ARBA00022776"/>
    </source>
</evidence>
<keyword evidence="15" id="KW-1185">Reference proteome</keyword>
<feature type="region of interest" description="Disordered" evidence="13">
    <location>
        <begin position="359"/>
        <end position="388"/>
    </location>
</feature>
<keyword evidence="10" id="KW-0206">Cytoskeleton</keyword>
<keyword evidence="7" id="KW-0493">Microtubule</keyword>
<accession>A0A9J7X3T6</accession>
<dbReference type="GO" id="GO:0005876">
    <property type="term" value="C:spindle microtubule"/>
    <property type="evidence" value="ECO:0007669"/>
    <property type="project" value="TreeGrafter"/>
</dbReference>
<reference evidence="14" key="2">
    <citation type="submission" date="2025-09" db="UniProtKB">
        <authorList>
            <consortium name="Ensembl"/>
        </authorList>
    </citation>
    <scope>IDENTIFICATION</scope>
</reference>
<dbReference type="GO" id="GO:0000940">
    <property type="term" value="C:outer kinetochore"/>
    <property type="evidence" value="ECO:0007669"/>
    <property type="project" value="InterPro"/>
</dbReference>
<dbReference type="AlphaFoldDB" id="A0A9J7X3T6"/>
<organism evidence="14 15">
    <name type="scientific">Cyprinus carpio carpio</name>
    <dbReference type="NCBI Taxonomy" id="630221"/>
    <lineage>
        <taxon>Eukaryota</taxon>
        <taxon>Metazoa</taxon>
        <taxon>Chordata</taxon>
        <taxon>Craniata</taxon>
        <taxon>Vertebrata</taxon>
        <taxon>Euteleostomi</taxon>
        <taxon>Actinopterygii</taxon>
        <taxon>Neopterygii</taxon>
        <taxon>Teleostei</taxon>
        <taxon>Ostariophysi</taxon>
        <taxon>Cypriniformes</taxon>
        <taxon>Cyprinidae</taxon>
        <taxon>Cyprininae</taxon>
        <taxon>Cyprinus</taxon>
    </lineage>
</organism>
<dbReference type="GO" id="GO:0007059">
    <property type="term" value="P:chromosome segregation"/>
    <property type="evidence" value="ECO:0007669"/>
    <property type="project" value="InterPro"/>
</dbReference>
<protein>
    <submittedName>
        <fullName evidence="14">Spindle and kinetochore associated complex subunit 3</fullName>
    </submittedName>
</protein>
<evidence type="ECO:0000256" key="6">
    <source>
        <dbReference type="ARBA" id="ARBA00022618"/>
    </source>
</evidence>
<dbReference type="Proteomes" id="UP001108240">
    <property type="component" value="Unplaced"/>
</dbReference>
<keyword evidence="5" id="KW-0963">Cytoplasm</keyword>
<dbReference type="PANTHER" id="PTHR48118:SF1">
    <property type="entry name" value="SPINDLE AND KINETOCHORE-ASSOCIATED PROTEIN 3"/>
    <property type="match status" value="1"/>
</dbReference>
<evidence type="ECO:0000256" key="11">
    <source>
        <dbReference type="ARBA" id="ARBA00023306"/>
    </source>
</evidence>
<dbReference type="OMA" id="HCENYGY"/>
<evidence type="ECO:0000256" key="5">
    <source>
        <dbReference type="ARBA" id="ARBA00022490"/>
    </source>
</evidence>
<evidence type="ECO:0000256" key="2">
    <source>
        <dbReference type="ARBA" id="ARBA00004629"/>
    </source>
</evidence>
<dbReference type="GO" id="GO:0051301">
    <property type="term" value="P:cell division"/>
    <property type="evidence" value="ECO:0007669"/>
    <property type="project" value="UniProtKB-KW"/>
</dbReference>
<dbReference type="Gene3D" id="6.10.250.1400">
    <property type="match status" value="1"/>
</dbReference>
<dbReference type="Ensembl" id="ENSCCRT00000202163.1">
    <property type="protein sequence ID" value="ENSCCRP00000101954.1"/>
    <property type="gene ID" value="ENSCCRG00000028116.2"/>
</dbReference>
<feature type="region of interest" description="Disordered" evidence="13">
    <location>
        <begin position="403"/>
        <end position="431"/>
    </location>
</feature>
<evidence type="ECO:0000256" key="12">
    <source>
        <dbReference type="ARBA" id="ARBA00023328"/>
    </source>
</evidence>
<comment type="similarity">
    <text evidence="3">Belongs to the SKA3 family.</text>
</comment>
<keyword evidence="12" id="KW-0137">Centromere</keyword>
<feature type="compositionally biased region" description="Basic and acidic residues" evidence="13">
    <location>
        <begin position="403"/>
        <end position="413"/>
    </location>
</feature>
<keyword evidence="4" id="KW-0158">Chromosome</keyword>